<name>A0A0F3RTG7_9LACO</name>
<evidence type="ECO:0000313" key="3">
    <source>
        <dbReference type="Proteomes" id="UP000033491"/>
    </source>
</evidence>
<protein>
    <submittedName>
        <fullName evidence="2">Uncharacterized protein</fullName>
    </submittedName>
</protein>
<keyword evidence="1" id="KW-1133">Transmembrane helix</keyword>
<dbReference type="RefSeq" id="WP_045806529.1">
    <property type="nucleotide sequence ID" value="NZ_JZCR01000006.1"/>
</dbReference>
<comment type="caution">
    <text evidence="2">The sequence shown here is derived from an EMBL/GenBank/DDBJ whole genome shotgun (WGS) entry which is preliminary data.</text>
</comment>
<feature type="transmembrane region" description="Helical" evidence="1">
    <location>
        <begin position="30"/>
        <end position="49"/>
    </location>
</feature>
<accession>A0A0F3RTG7</accession>
<evidence type="ECO:0000256" key="1">
    <source>
        <dbReference type="SAM" id="Phobius"/>
    </source>
</evidence>
<keyword evidence="1" id="KW-0472">Membrane</keyword>
<dbReference type="Proteomes" id="UP000033491">
    <property type="component" value="Unassembled WGS sequence"/>
</dbReference>
<dbReference type="AlphaFoldDB" id="A0A0F3RTG7"/>
<dbReference type="PATRIC" id="fig|216463.3.peg.2250"/>
<sequence>MRDTLTLVSLSVILVALLSLVLLNHLIYPVAFLGLAVPCYFGDLAVSIWRRSHVTGKPTELKMPLPSSRR</sequence>
<proteinExistence type="predicted"/>
<dbReference type="EMBL" id="JZCR01000006">
    <property type="protein sequence ID" value="KJW13303.1"/>
    <property type="molecule type" value="Genomic_DNA"/>
</dbReference>
<keyword evidence="1" id="KW-0812">Transmembrane</keyword>
<organism evidence="2 3">
    <name type="scientific">Levilactobacillus spicheri</name>
    <dbReference type="NCBI Taxonomy" id="216463"/>
    <lineage>
        <taxon>Bacteria</taxon>
        <taxon>Bacillati</taxon>
        <taxon>Bacillota</taxon>
        <taxon>Bacilli</taxon>
        <taxon>Lactobacillales</taxon>
        <taxon>Lactobacillaceae</taxon>
        <taxon>Levilactobacillus</taxon>
    </lineage>
</organism>
<reference evidence="2 3" key="1">
    <citation type="submission" date="2015-03" db="EMBL/GenBank/DDBJ databases">
        <authorList>
            <person name="Zheng J."/>
            <person name="Ganezle M."/>
        </authorList>
    </citation>
    <scope>NUCLEOTIDE SEQUENCE [LARGE SCALE GENOMIC DNA]</scope>
    <source>
        <strain evidence="2 3">LP38</strain>
    </source>
</reference>
<evidence type="ECO:0000313" key="2">
    <source>
        <dbReference type="EMBL" id="KJW13303.1"/>
    </source>
</evidence>
<gene>
    <name evidence="2" type="ORF">VC81_02205</name>
</gene>
<feature type="transmembrane region" description="Helical" evidence="1">
    <location>
        <begin position="7"/>
        <end position="24"/>
    </location>
</feature>